<dbReference type="AlphaFoldDB" id="A0A1N6TSJ3"/>
<evidence type="ECO:0000313" key="2">
    <source>
        <dbReference type="EMBL" id="SIQ56187.1"/>
    </source>
</evidence>
<name>A0A1N6TSJ3_9BACT</name>
<dbReference type="GO" id="GO:0016747">
    <property type="term" value="F:acyltransferase activity, transferring groups other than amino-acyl groups"/>
    <property type="evidence" value="ECO:0007669"/>
    <property type="project" value="InterPro"/>
</dbReference>
<dbReference type="RefSeq" id="WP_007658031.1">
    <property type="nucleotide sequence ID" value="NZ_FTNM01000001.1"/>
</dbReference>
<keyword evidence="3" id="KW-1185">Reference proteome</keyword>
<dbReference type="OrthoDB" id="893030at2"/>
<protein>
    <submittedName>
        <fullName evidence="2">Diamine N-acetyltransferase</fullName>
    </submittedName>
</protein>
<keyword evidence="2" id="KW-0808">Transferase</keyword>
<dbReference type="PROSITE" id="PS51186">
    <property type="entry name" value="GNAT"/>
    <property type="match status" value="1"/>
</dbReference>
<dbReference type="PANTHER" id="PTHR43415">
    <property type="entry name" value="SPERMIDINE N(1)-ACETYLTRANSFERASE"/>
    <property type="match status" value="1"/>
</dbReference>
<sequence length="172" mass="19773">MFLRSEHTYLRALEPTDLDFLYTLENDISTWHVGNTLTPYSKFVLEQYLENAALDIYTVKQLRLVICNHKLDPIGAIDLFDFDPLHRRAGIGIVVSAPHRGQGHASEALNLLLGYCQHTLQLHQVYCSITASNHTSLKLFKNAGFEEVGVRREWLRKSDGNWDDVVEMQRVF</sequence>
<evidence type="ECO:0000259" key="1">
    <source>
        <dbReference type="PROSITE" id="PS51186"/>
    </source>
</evidence>
<gene>
    <name evidence="2" type="ORF">SAMN05421545_0481</name>
</gene>
<evidence type="ECO:0000313" key="3">
    <source>
        <dbReference type="Proteomes" id="UP000185924"/>
    </source>
</evidence>
<dbReference type="CDD" id="cd04301">
    <property type="entry name" value="NAT_SF"/>
    <property type="match status" value="1"/>
</dbReference>
<proteinExistence type="predicted"/>
<dbReference type="InterPro" id="IPR016181">
    <property type="entry name" value="Acyl_CoA_acyltransferase"/>
</dbReference>
<dbReference type="Proteomes" id="UP000185924">
    <property type="component" value="Unassembled WGS sequence"/>
</dbReference>
<reference evidence="3" key="1">
    <citation type="submission" date="2017-01" db="EMBL/GenBank/DDBJ databases">
        <authorList>
            <person name="Varghese N."/>
            <person name="Submissions S."/>
        </authorList>
    </citation>
    <scope>NUCLEOTIDE SEQUENCE [LARGE SCALE GENOMIC DNA]</scope>
    <source>
        <strain evidence="3">DM9</strain>
    </source>
</reference>
<organism evidence="2 3">
    <name type="scientific">Pontibacter lucknowensis</name>
    <dbReference type="NCBI Taxonomy" id="1077936"/>
    <lineage>
        <taxon>Bacteria</taxon>
        <taxon>Pseudomonadati</taxon>
        <taxon>Bacteroidota</taxon>
        <taxon>Cytophagia</taxon>
        <taxon>Cytophagales</taxon>
        <taxon>Hymenobacteraceae</taxon>
        <taxon>Pontibacter</taxon>
    </lineage>
</organism>
<dbReference type="InterPro" id="IPR000182">
    <property type="entry name" value="GNAT_dom"/>
</dbReference>
<dbReference type="Gene3D" id="3.40.630.30">
    <property type="match status" value="1"/>
</dbReference>
<dbReference type="Pfam" id="PF13302">
    <property type="entry name" value="Acetyltransf_3"/>
    <property type="match status" value="1"/>
</dbReference>
<dbReference type="EMBL" id="FTNM01000001">
    <property type="protein sequence ID" value="SIQ56187.1"/>
    <property type="molecule type" value="Genomic_DNA"/>
</dbReference>
<dbReference type="PANTHER" id="PTHR43415:SF3">
    <property type="entry name" value="GNAT-FAMILY ACETYLTRANSFERASE"/>
    <property type="match status" value="1"/>
</dbReference>
<dbReference type="STRING" id="1077936.SAMN05421545_0481"/>
<feature type="domain" description="N-acetyltransferase" evidence="1">
    <location>
        <begin position="8"/>
        <end position="172"/>
    </location>
</feature>
<accession>A0A1N6TSJ3</accession>
<dbReference type="SUPFAM" id="SSF55729">
    <property type="entry name" value="Acyl-CoA N-acyltransferases (Nat)"/>
    <property type="match status" value="1"/>
</dbReference>